<feature type="transmembrane region" description="Helical" evidence="1">
    <location>
        <begin position="102"/>
        <end position="122"/>
    </location>
</feature>
<dbReference type="RefSeq" id="WP_251918545.1">
    <property type="nucleotide sequence ID" value="NZ_JAMRXG010000028.1"/>
</dbReference>
<dbReference type="Proteomes" id="UP001139157">
    <property type="component" value="Unassembled WGS sequence"/>
</dbReference>
<dbReference type="InterPro" id="IPR058983">
    <property type="entry name" value="AftB_C"/>
</dbReference>
<feature type="transmembrane region" description="Helical" evidence="1">
    <location>
        <begin position="306"/>
        <end position="324"/>
    </location>
</feature>
<evidence type="ECO:0000313" key="3">
    <source>
        <dbReference type="EMBL" id="MCM6778858.1"/>
    </source>
</evidence>
<comment type="caution">
    <text evidence="3">The sequence shown here is derived from an EMBL/GenBank/DDBJ whole genome shotgun (WGS) entry which is preliminary data.</text>
</comment>
<accession>A0A9X2EIH9</accession>
<feature type="transmembrane region" description="Helical" evidence="1">
    <location>
        <begin position="188"/>
        <end position="218"/>
    </location>
</feature>
<dbReference type="Pfam" id="PF26371">
    <property type="entry name" value="AftB_C"/>
    <property type="match status" value="1"/>
</dbReference>
<sequence length="591" mass="63424">MTQGSTLAPLRREPTESVVPRGIWAGRVTLSAGWLTVLLFGVLAFQRRWIGDDGMIVVRVVRQILAGAGPNYNPFERVEAATSPLWVWLLAAFAYVRPGDVAAAAVALGLVLSIAGMGAGLAGCVRLHRARGEIGVLVPLGALVPLAVGGFWDYATSGLETGLSLCWFGYVWWLLVSINERSGPGRVLATAVVIGAGPLIRPDFLLASVVFGAAALLLTRPGWRRGLGYCGVGLVLPVGYEIFRAGYYGILVPLPAVAKEASSARWGQGVSYLNDFVDAYLLWIPLLMIAVIGTRLLDRIAIDRRTAVLLATPVLAAVCLGIYLVRVGGDYMHARLWVPVLFALLLPVLMAPLGRRRLESTGAALLAVWALIAGLFLGPPYHGTQFGPTGLTDERDYETVAFADPHPSAESRRKDTTLIATLAALTDHRDRTLVLRTGTAADGNLWTIPLAPSLPDRGGYFYNNMGIAAAVMPLQGTVIDVNGLATPLAGHLQLEQRARPGHEKWLPAAWVLARYADPAAIAMLPDTPDATKAQVYAARDALSCGRLAELVDSTSRPLTPERFWANLTGALSRTGLRIPQDPFAAKQRFCR</sequence>
<feature type="transmembrane region" description="Helical" evidence="1">
    <location>
        <begin position="158"/>
        <end position="176"/>
    </location>
</feature>
<dbReference type="AlphaFoldDB" id="A0A9X2EIH9"/>
<feature type="transmembrane region" description="Helical" evidence="1">
    <location>
        <begin position="280"/>
        <end position="297"/>
    </location>
</feature>
<feature type="transmembrane region" description="Helical" evidence="1">
    <location>
        <begin position="24"/>
        <end position="45"/>
    </location>
</feature>
<evidence type="ECO:0000313" key="4">
    <source>
        <dbReference type="Proteomes" id="UP001139157"/>
    </source>
</evidence>
<keyword evidence="1" id="KW-0472">Membrane</keyword>
<gene>
    <name evidence="3" type="ORF">NDR86_35810</name>
</gene>
<keyword evidence="4" id="KW-1185">Reference proteome</keyword>
<organism evidence="3 4">
    <name type="scientific">Nocardia pulmonis</name>
    <dbReference type="NCBI Taxonomy" id="2951408"/>
    <lineage>
        <taxon>Bacteria</taxon>
        <taxon>Bacillati</taxon>
        <taxon>Actinomycetota</taxon>
        <taxon>Actinomycetes</taxon>
        <taxon>Mycobacteriales</taxon>
        <taxon>Nocardiaceae</taxon>
        <taxon>Nocardia</taxon>
    </lineage>
</organism>
<feature type="domain" description="Terminal beta-(1-&gt;2)-arabinofuranosyltransferase C-terminal" evidence="2">
    <location>
        <begin position="462"/>
        <end position="582"/>
    </location>
</feature>
<dbReference type="EMBL" id="JAMRXG010000028">
    <property type="protein sequence ID" value="MCM6778858.1"/>
    <property type="molecule type" value="Genomic_DNA"/>
</dbReference>
<feature type="transmembrane region" description="Helical" evidence="1">
    <location>
        <begin position="134"/>
        <end position="152"/>
    </location>
</feature>
<keyword evidence="1" id="KW-0812">Transmembrane</keyword>
<proteinExistence type="predicted"/>
<protein>
    <recommendedName>
        <fullName evidence="2">Terminal beta-(1-&gt;2)-arabinofuranosyltransferase C-terminal domain-containing protein</fullName>
    </recommendedName>
</protein>
<feature type="transmembrane region" description="Helical" evidence="1">
    <location>
        <begin position="361"/>
        <end position="381"/>
    </location>
</feature>
<keyword evidence="1" id="KW-1133">Transmembrane helix</keyword>
<evidence type="ECO:0000259" key="2">
    <source>
        <dbReference type="Pfam" id="PF26371"/>
    </source>
</evidence>
<feature type="transmembrane region" description="Helical" evidence="1">
    <location>
        <begin position="336"/>
        <end position="354"/>
    </location>
</feature>
<reference evidence="3" key="1">
    <citation type="submission" date="2022-06" db="EMBL/GenBank/DDBJ databases">
        <title>Novel species in genus nocardia.</title>
        <authorList>
            <person name="Li F."/>
        </authorList>
    </citation>
    <scope>NUCLEOTIDE SEQUENCE</scope>
    <source>
        <strain evidence="3">CDC141</strain>
    </source>
</reference>
<evidence type="ECO:0000256" key="1">
    <source>
        <dbReference type="SAM" id="Phobius"/>
    </source>
</evidence>
<name>A0A9X2EIH9_9NOCA</name>